<dbReference type="AlphaFoldDB" id="A0A9N9ZB67"/>
<reference evidence="2 3" key="2">
    <citation type="submission" date="2021-10" db="EMBL/GenBank/DDBJ databases">
        <authorList>
            <person name="Piombo E."/>
        </authorList>
    </citation>
    <scope>NUCLEOTIDE SEQUENCE [LARGE SCALE GENOMIC DNA]</scope>
</reference>
<name>A0A9N9ZB67_9HYPO</name>
<protein>
    <submittedName>
        <fullName evidence="2">Uncharacterized protein</fullName>
    </submittedName>
</protein>
<evidence type="ECO:0000313" key="2">
    <source>
        <dbReference type="EMBL" id="CAH0052414.1"/>
    </source>
</evidence>
<feature type="signal peptide" evidence="1">
    <location>
        <begin position="1"/>
        <end position="17"/>
    </location>
</feature>
<dbReference type="OrthoDB" id="5020829at2759"/>
<dbReference type="EMBL" id="CABFOC020000044">
    <property type="protein sequence ID" value="CAH0052414.1"/>
    <property type="molecule type" value="Genomic_DNA"/>
</dbReference>
<accession>A0A9N9ZB67</accession>
<feature type="chain" id="PRO_5040215282" evidence="1">
    <location>
        <begin position="18"/>
        <end position="114"/>
    </location>
</feature>
<organism evidence="2 3">
    <name type="scientific">Clonostachys solani</name>
    <dbReference type="NCBI Taxonomy" id="160281"/>
    <lineage>
        <taxon>Eukaryota</taxon>
        <taxon>Fungi</taxon>
        <taxon>Dikarya</taxon>
        <taxon>Ascomycota</taxon>
        <taxon>Pezizomycotina</taxon>
        <taxon>Sordariomycetes</taxon>
        <taxon>Hypocreomycetidae</taxon>
        <taxon>Hypocreales</taxon>
        <taxon>Bionectriaceae</taxon>
        <taxon>Clonostachys</taxon>
    </lineage>
</organism>
<evidence type="ECO:0000256" key="1">
    <source>
        <dbReference type="SAM" id="SignalP"/>
    </source>
</evidence>
<proteinExistence type="predicted"/>
<reference evidence="3" key="1">
    <citation type="submission" date="2019-06" db="EMBL/GenBank/DDBJ databases">
        <authorList>
            <person name="Broberg M."/>
        </authorList>
    </citation>
    <scope>NUCLEOTIDE SEQUENCE [LARGE SCALE GENOMIC DNA]</scope>
</reference>
<gene>
    <name evidence="2" type="ORF">CSOL1703_00015535</name>
</gene>
<keyword evidence="3" id="KW-1185">Reference proteome</keyword>
<keyword evidence="1" id="KW-0732">Signal</keyword>
<evidence type="ECO:0000313" key="3">
    <source>
        <dbReference type="Proteomes" id="UP000775872"/>
    </source>
</evidence>
<dbReference type="Proteomes" id="UP000775872">
    <property type="component" value="Unassembled WGS sequence"/>
</dbReference>
<comment type="caution">
    <text evidence="2">The sequence shown here is derived from an EMBL/GenBank/DDBJ whole genome shotgun (WGS) entry which is preliminary data.</text>
</comment>
<sequence length="114" mass="12224">MKVTFALVSLLPLLAAARRQPTAQNMNLPTVDLATLEEGAFQRSAARIGKSVMGPDDDLCPVGYPFVCNGRCCPFNLCCAKQCCSLKTDFCGADGQCYKYDSSKEHGFTDSAAS</sequence>